<dbReference type="InterPro" id="IPR024465">
    <property type="entry name" value="DUF2399"/>
</dbReference>
<dbReference type="Proteomes" id="UP000807309">
    <property type="component" value="Unassembled WGS sequence"/>
</dbReference>
<evidence type="ECO:0000259" key="1">
    <source>
        <dbReference type="Pfam" id="PF09664"/>
    </source>
</evidence>
<dbReference type="Pfam" id="PF09664">
    <property type="entry name" value="DUF2399"/>
    <property type="match status" value="1"/>
</dbReference>
<dbReference type="InterPro" id="IPR013495">
    <property type="entry name" value="CHP02679"/>
</dbReference>
<accession>A0ABS0C8M3</accession>
<proteinExistence type="predicted"/>
<reference evidence="3 4" key="1">
    <citation type="submission" date="2020-10" db="EMBL/GenBank/DDBJ databases">
        <title>Identification of Nocardia species via Next-generation sequencing and recognition of intraspecies genetic diversity.</title>
        <authorList>
            <person name="Li P."/>
            <person name="Li P."/>
            <person name="Lu B."/>
        </authorList>
    </citation>
    <scope>NUCLEOTIDE SEQUENCE [LARGE SCALE GENOMIC DNA]</scope>
    <source>
        <strain evidence="3 4">N-11</strain>
    </source>
</reference>
<feature type="domain" description="DUF2399" evidence="1">
    <location>
        <begin position="264"/>
        <end position="408"/>
    </location>
</feature>
<name>A0ABS0C8M3_9NOCA</name>
<dbReference type="EMBL" id="JADLRE010000008">
    <property type="protein sequence ID" value="MBF6225872.1"/>
    <property type="molecule type" value="Genomic_DNA"/>
</dbReference>
<evidence type="ECO:0000259" key="2">
    <source>
        <dbReference type="Pfam" id="PF11796"/>
    </source>
</evidence>
<dbReference type="NCBIfam" id="TIGR02679">
    <property type="entry name" value="TIGR02679 family protein"/>
    <property type="match status" value="1"/>
</dbReference>
<organism evidence="3 4">
    <name type="scientific">Nocardia abscessus</name>
    <dbReference type="NCBI Taxonomy" id="120957"/>
    <lineage>
        <taxon>Bacteria</taxon>
        <taxon>Bacillati</taxon>
        <taxon>Actinomycetota</taxon>
        <taxon>Actinomycetes</taxon>
        <taxon>Mycobacteriales</taxon>
        <taxon>Nocardiaceae</taxon>
        <taxon>Nocardia</taxon>
    </lineage>
</organism>
<dbReference type="Pfam" id="PF11796">
    <property type="entry name" value="DUF3323"/>
    <property type="match status" value="1"/>
</dbReference>
<dbReference type="InterPro" id="IPR024466">
    <property type="entry name" value="CHP02679_N"/>
</dbReference>
<evidence type="ECO:0000313" key="4">
    <source>
        <dbReference type="Proteomes" id="UP000807309"/>
    </source>
</evidence>
<dbReference type="RefSeq" id="WP_195033069.1">
    <property type="nucleotide sequence ID" value="NZ_JADLRE010000008.1"/>
</dbReference>
<gene>
    <name evidence="3" type="ORF">IU470_12250</name>
</gene>
<evidence type="ECO:0000313" key="3">
    <source>
        <dbReference type="EMBL" id="MBF6225872.1"/>
    </source>
</evidence>
<sequence length="409" mass="44470">MSLPPRFEAYLDVPSLRELWSKLRDRLERSGHAIRGSIRADLDTDAAERMSGLLGRHLSAGRRTLSLSELDTALLRSAAGQGLVPVLAELTGGPLRDRPSERLARREAVSALWSDVEKILHDRGLSTAPWVRGWTQWLHDTGLLVRSADTARAEFDTAAHAVSVALTQPSESPRMLGQLATTVAGDSHALDNDRLAGRLALRALAFALDRPEPSNPRDRIALWQSTGITVDTVSGTVLTWGLRPPGEDRWSEMMRMRADLGLVTHLTLTELTTFTAPLTDPGATIAACENPQVLQRAAEAGTQQPLLCFSGNPSSAGLAVAERVRIRYHGDFDWPGIAIAARLHAGGADLWRMTTQDYLRATTSDGTRLPLTGAPIPTPWEPELSPAMIRVGMVVHEEAVLDDLLADLL</sequence>
<keyword evidence="4" id="KW-1185">Reference proteome</keyword>
<protein>
    <submittedName>
        <fullName evidence="3">TIGR02679 family protein</fullName>
    </submittedName>
</protein>
<comment type="caution">
    <text evidence="3">The sequence shown here is derived from an EMBL/GenBank/DDBJ whole genome shotgun (WGS) entry which is preliminary data.</text>
</comment>
<feature type="domain" description="Conserved hypothetical protein CHP02679 N terminus" evidence="2">
    <location>
        <begin position="35"/>
        <end position="244"/>
    </location>
</feature>